<dbReference type="NCBIfam" id="TIGR02432">
    <property type="entry name" value="lysidine_TilS_N"/>
    <property type="match status" value="1"/>
</dbReference>
<feature type="domain" description="tRNA(Ile)-lysidine synthase substrate-binding" evidence="9">
    <location>
        <begin position="263"/>
        <end position="322"/>
    </location>
</feature>
<evidence type="ECO:0000259" key="8">
    <source>
        <dbReference type="Pfam" id="PF01171"/>
    </source>
</evidence>
<dbReference type="Pfam" id="PF09179">
    <property type="entry name" value="TilS"/>
    <property type="match status" value="1"/>
</dbReference>
<dbReference type="SUPFAM" id="SSF82829">
    <property type="entry name" value="MesJ substrate recognition domain-like"/>
    <property type="match status" value="1"/>
</dbReference>
<reference evidence="10 11" key="1">
    <citation type="submission" date="2020-04" db="EMBL/GenBank/DDBJ databases">
        <authorList>
            <person name="Basu S."/>
            <person name="Maruthanayagam V."/>
            <person name="Chakraborty S."/>
            <person name="Pramanik A."/>
            <person name="Mukherjee J."/>
            <person name="Brink B."/>
        </authorList>
    </citation>
    <scope>NUCLEOTIDE SEQUENCE [LARGE SCALE GENOMIC DNA]</scope>
    <source>
        <strain evidence="10 11">AP17</strain>
    </source>
</reference>
<dbReference type="InterPro" id="IPR012094">
    <property type="entry name" value="tRNA_Ile_lys_synt"/>
</dbReference>
<evidence type="ECO:0000313" key="11">
    <source>
        <dbReference type="Proteomes" id="UP000500857"/>
    </source>
</evidence>
<comment type="similarity">
    <text evidence="7">Belongs to the tRNA(Ile)-lysidine synthase family.</text>
</comment>
<keyword evidence="2 7" id="KW-0436">Ligase</keyword>
<dbReference type="SUPFAM" id="SSF52402">
    <property type="entry name" value="Adenine nucleotide alpha hydrolases-like"/>
    <property type="match status" value="1"/>
</dbReference>
<evidence type="ECO:0000259" key="9">
    <source>
        <dbReference type="Pfam" id="PF09179"/>
    </source>
</evidence>
<dbReference type="GO" id="GO:0032267">
    <property type="term" value="F:tRNA(Ile)-lysidine synthase activity"/>
    <property type="evidence" value="ECO:0007669"/>
    <property type="project" value="UniProtKB-EC"/>
</dbReference>
<feature type="binding site" evidence="7">
    <location>
        <begin position="32"/>
        <end position="37"/>
    </location>
    <ligand>
        <name>ATP</name>
        <dbReference type="ChEBI" id="CHEBI:30616"/>
    </ligand>
</feature>
<gene>
    <name evidence="7 10" type="primary">tilS</name>
    <name evidence="10" type="ORF">HCG48_10280</name>
</gene>
<dbReference type="GO" id="GO:0006400">
    <property type="term" value="P:tRNA modification"/>
    <property type="evidence" value="ECO:0007669"/>
    <property type="project" value="UniProtKB-UniRule"/>
</dbReference>
<protein>
    <recommendedName>
        <fullName evidence="7">tRNA(Ile)-lysidine synthase</fullName>
        <ecNumber evidence="7">6.3.4.19</ecNumber>
    </recommendedName>
    <alternativeName>
        <fullName evidence="7">tRNA(Ile)-2-lysyl-cytidine synthase</fullName>
    </alternativeName>
    <alternativeName>
        <fullName evidence="7">tRNA(Ile)-lysidine synthetase</fullName>
    </alternativeName>
</protein>
<evidence type="ECO:0000256" key="1">
    <source>
        <dbReference type="ARBA" id="ARBA00022490"/>
    </source>
</evidence>
<dbReference type="InterPro" id="IPR012795">
    <property type="entry name" value="tRNA_Ile_lys_synt_N"/>
</dbReference>
<evidence type="ECO:0000256" key="2">
    <source>
        <dbReference type="ARBA" id="ARBA00022598"/>
    </source>
</evidence>
<dbReference type="RefSeq" id="WP_168569081.1">
    <property type="nucleotide sequence ID" value="NZ_CP051167.1"/>
</dbReference>
<dbReference type="EMBL" id="CP051167">
    <property type="protein sequence ID" value="QIZ70926.1"/>
    <property type="molecule type" value="Genomic_DNA"/>
</dbReference>
<keyword evidence="1 7" id="KW-0963">Cytoplasm</keyword>
<dbReference type="InterPro" id="IPR011063">
    <property type="entry name" value="TilS/TtcA_N"/>
</dbReference>
<dbReference type="Gene3D" id="1.20.59.20">
    <property type="match status" value="1"/>
</dbReference>
<evidence type="ECO:0000313" key="10">
    <source>
        <dbReference type="EMBL" id="QIZ70926.1"/>
    </source>
</evidence>
<evidence type="ECO:0000256" key="5">
    <source>
        <dbReference type="ARBA" id="ARBA00022840"/>
    </source>
</evidence>
<dbReference type="GO" id="GO:0005737">
    <property type="term" value="C:cytoplasm"/>
    <property type="evidence" value="ECO:0007669"/>
    <property type="project" value="UniProtKB-SubCell"/>
</dbReference>
<evidence type="ECO:0000256" key="7">
    <source>
        <dbReference type="HAMAP-Rule" id="MF_01161"/>
    </source>
</evidence>
<evidence type="ECO:0000256" key="4">
    <source>
        <dbReference type="ARBA" id="ARBA00022741"/>
    </source>
</evidence>
<sequence>MSPWTPLHAHIHTTLRSRQLVGRNDRLLIAVSGGQDSLCLLQLLRDLQPKWNWDLAIAHCDHRWRPDSAENAVHVGRLAARMDLPFYLETARSPVETEAAARSWRYRVLERIACKDGFGAIATGHTASDRAETLLFNLLRGTGADGLQALTWKRPLSPEIVLVRPLLAVTRSQTAEFCDRFALPIWQDATNHDLKYTRNRIRHELLPYLASHFNPQVERHCAQTAELLRAEVEYLEAVAAQWLQCCLPQYTEKVKSPSVKTALNREKLRDCPLALQRRVMRQWWEQWAERSPNFERIEAAIALIDAPNGTCSDPFPGGAIARVSGEWIEIHHPPT</sequence>
<evidence type="ECO:0000256" key="6">
    <source>
        <dbReference type="ARBA" id="ARBA00048539"/>
    </source>
</evidence>
<proteinExistence type="inferred from homology"/>
<comment type="catalytic activity">
    <reaction evidence="6 7">
        <text>cytidine(34) in tRNA(Ile2) + L-lysine + ATP = lysidine(34) in tRNA(Ile2) + AMP + diphosphate + H(+)</text>
        <dbReference type="Rhea" id="RHEA:43744"/>
        <dbReference type="Rhea" id="RHEA-COMP:10625"/>
        <dbReference type="Rhea" id="RHEA-COMP:10670"/>
        <dbReference type="ChEBI" id="CHEBI:15378"/>
        <dbReference type="ChEBI" id="CHEBI:30616"/>
        <dbReference type="ChEBI" id="CHEBI:32551"/>
        <dbReference type="ChEBI" id="CHEBI:33019"/>
        <dbReference type="ChEBI" id="CHEBI:82748"/>
        <dbReference type="ChEBI" id="CHEBI:83665"/>
        <dbReference type="ChEBI" id="CHEBI:456215"/>
        <dbReference type="EC" id="6.3.4.19"/>
    </reaction>
</comment>
<dbReference type="Gene3D" id="3.40.50.620">
    <property type="entry name" value="HUPs"/>
    <property type="match status" value="1"/>
</dbReference>
<dbReference type="HAMAP" id="MF_01161">
    <property type="entry name" value="tRNA_Ile_lys_synt"/>
    <property type="match status" value="1"/>
</dbReference>
<dbReference type="PANTHER" id="PTHR43033:SF1">
    <property type="entry name" value="TRNA(ILE)-LYSIDINE SYNTHASE-RELATED"/>
    <property type="match status" value="1"/>
</dbReference>
<dbReference type="CDD" id="cd01992">
    <property type="entry name" value="TilS_N"/>
    <property type="match status" value="1"/>
</dbReference>
<dbReference type="AlphaFoldDB" id="A0A6H1TXJ1"/>
<dbReference type="InterPro" id="IPR015262">
    <property type="entry name" value="tRNA_Ile_lys_synt_subst-bd"/>
</dbReference>
<comment type="function">
    <text evidence="7">Ligates lysine onto the cytidine present at position 34 of the AUA codon-specific tRNA(Ile) that contains the anticodon CAU, in an ATP-dependent manner. Cytidine is converted to lysidine, thus changing the amino acid specificity of the tRNA from methionine to isoleucine.</text>
</comment>
<organism evidence="10 11">
    <name type="scientific">Oxynema aestuarii AP17</name>
    <dbReference type="NCBI Taxonomy" id="2064643"/>
    <lineage>
        <taxon>Bacteria</taxon>
        <taxon>Bacillati</taxon>
        <taxon>Cyanobacteriota</taxon>
        <taxon>Cyanophyceae</taxon>
        <taxon>Oscillatoriophycideae</taxon>
        <taxon>Oscillatoriales</taxon>
        <taxon>Oscillatoriaceae</taxon>
        <taxon>Oxynema</taxon>
        <taxon>Oxynema aestuarii</taxon>
    </lineage>
</organism>
<keyword evidence="4 7" id="KW-0547">Nucleotide-binding</keyword>
<dbReference type="InterPro" id="IPR014729">
    <property type="entry name" value="Rossmann-like_a/b/a_fold"/>
</dbReference>
<keyword evidence="11" id="KW-1185">Reference proteome</keyword>
<keyword evidence="3 7" id="KW-0819">tRNA processing</keyword>
<comment type="subcellular location">
    <subcellularLocation>
        <location evidence="7">Cytoplasm</location>
    </subcellularLocation>
</comment>
<accession>A0A6H1TXJ1</accession>
<evidence type="ECO:0000256" key="3">
    <source>
        <dbReference type="ARBA" id="ARBA00022694"/>
    </source>
</evidence>
<keyword evidence="5 7" id="KW-0067">ATP-binding</keyword>
<dbReference type="Pfam" id="PF01171">
    <property type="entry name" value="ATP_bind_3"/>
    <property type="match status" value="1"/>
</dbReference>
<dbReference type="GO" id="GO:0005524">
    <property type="term" value="F:ATP binding"/>
    <property type="evidence" value="ECO:0007669"/>
    <property type="project" value="UniProtKB-UniRule"/>
</dbReference>
<comment type="domain">
    <text evidence="7">The N-terminal region contains the highly conserved SGGXDS motif, predicted to be a P-loop motif involved in ATP binding.</text>
</comment>
<dbReference type="EC" id="6.3.4.19" evidence="7"/>
<dbReference type="PANTHER" id="PTHR43033">
    <property type="entry name" value="TRNA(ILE)-LYSIDINE SYNTHASE-RELATED"/>
    <property type="match status" value="1"/>
</dbReference>
<feature type="domain" description="tRNA(Ile)-lysidine/2-thiocytidine synthase N-terminal" evidence="8">
    <location>
        <begin position="27"/>
        <end position="204"/>
    </location>
</feature>
<name>A0A6H1TXJ1_9CYAN</name>
<dbReference type="KEGG" id="oxy:HCG48_10280"/>
<dbReference type="Proteomes" id="UP000500857">
    <property type="component" value="Chromosome"/>
</dbReference>